<dbReference type="GO" id="GO:0006629">
    <property type="term" value="P:lipid metabolic process"/>
    <property type="evidence" value="ECO:0007669"/>
    <property type="project" value="InterPro"/>
</dbReference>
<protein>
    <recommendedName>
        <fullName evidence="2">Fatty acid desaturase domain-containing protein</fullName>
    </recommendedName>
</protein>
<keyword evidence="1" id="KW-0472">Membrane</keyword>
<keyword evidence="1" id="KW-1133">Transmembrane helix</keyword>
<name>A0A9P5VFH6_9FUNG</name>
<evidence type="ECO:0000313" key="3">
    <source>
        <dbReference type="EMBL" id="KAF9156832.1"/>
    </source>
</evidence>
<dbReference type="EMBL" id="JAAAUQ010000011">
    <property type="protein sequence ID" value="KAF9156832.1"/>
    <property type="molecule type" value="Genomic_DNA"/>
</dbReference>
<accession>A0A9P5VFH6</accession>
<sequence>MTVAAEQYVAPVVQEEDVEDTLSDIDDSAEATTTTTITNTTTATSGTGEVLLSPTKAANQAVTTITATGEAAPPTRVKRLALVSSEDLKTPTIAVPTIAVAVGSVSVWASILYYGAYKKKFSPLLSFPFMTAAIFASFTPVHDGTHSSIAKGKYKVLVNNLVGYFSGIPLTLPFGSYRQLHLLHHRHVNTDADPDIWDSQGPMVVRAIKWFFPDFFWIRQILLKKVKNGKILDASLFYLSIIWFMKKMNDKNMAFVKYWLIPQRAAYWLLVWLFAYVPHRPDGDHQFNQKDNVYKTTSVTGGILNSNGFNLAIPLLNQHLHNIHHLYPQLPFTRYGKIWAKHKDALIAAGTETHPVYHAKKDWAWNETFDGKKK</sequence>
<keyword evidence="4" id="KW-1185">Reference proteome</keyword>
<dbReference type="OrthoDB" id="10260134at2759"/>
<feature type="transmembrane region" description="Helical" evidence="1">
    <location>
        <begin position="258"/>
        <end position="277"/>
    </location>
</feature>
<dbReference type="Pfam" id="PF00487">
    <property type="entry name" value="FA_desaturase"/>
    <property type="match status" value="1"/>
</dbReference>
<dbReference type="InterPro" id="IPR005804">
    <property type="entry name" value="FA_desaturase_dom"/>
</dbReference>
<proteinExistence type="predicted"/>
<feature type="transmembrane region" description="Helical" evidence="1">
    <location>
        <begin position="121"/>
        <end position="141"/>
    </location>
</feature>
<reference evidence="3" key="1">
    <citation type="journal article" date="2020" name="Fungal Divers.">
        <title>Resolving the Mortierellaceae phylogeny through synthesis of multi-gene phylogenetics and phylogenomics.</title>
        <authorList>
            <person name="Vandepol N."/>
            <person name="Liber J."/>
            <person name="Desiro A."/>
            <person name="Na H."/>
            <person name="Kennedy M."/>
            <person name="Barry K."/>
            <person name="Grigoriev I.V."/>
            <person name="Miller A.N."/>
            <person name="O'Donnell K."/>
            <person name="Stajich J.E."/>
            <person name="Bonito G."/>
        </authorList>
    </citation>
    <scope>NUCLEOTIDE SEQUENCE</scope>
    <source>
        <strain evidence="3">NRRL 6426</strain>
    </source>
</reference>
<dbReference type="Proteomes" id="UP000748756">
    <property type="component" value="Unassembled WGS sequence"/>
</dbReference>
<feature type="transmembrane region" description="Helical" evidence="1">
    <location>
        <begin position="161"/>
        <end position="177"/>
    </location>
</feature>
<evidence type="ECO:0000313" key="4">
    <source>
        <dbReference type="Proteomes" id="UP000748756"/>
    </source>
</evidence>
<comment type="caution">
    <text evidence="3">The sequence shown here is derived from an EMBL/GenBank/DDBJ whole genome shotgun (WGS) entry which is preliminary data.</text>
</comment>
<feature type="domain" description="Fatty acid desaturase" evidence="2">
    <location>
        <begin position="129"/>
        <end position="351"/>
    </location>
</feature>
<evidence type="ECO:0000256" key="1">
    <source>
        <dbReference type="SAM" id="Phobius"/>
    </source>
</evidence>
<dbReference type="AlphaFoldDB" id="A0A9P5VFH6"/>
<feature type="transmembrane region" description="Helical" evidence="1">
    <location>
        <begin position="93"/>
        <end position="114"/>
    </location>
</feature>
<gene>
    <name evidence="3" type="ORF">BG015_000622</name>
</gene>
<organism evidence="3 4">
    <name type="scientific">Linnemannia schmuckeri</name>
    <dbReference type="NCBI Taxonomy" id="64567"/>
    <lineage>
        <taxon>Eukaryota</taxon>
        <taxon>Fungi</taxon>
        <taxon>Fungi incertae sedis</taxon>
        <taxon>Mucoromycota</taxon>
        <taxon>Mortierellomycotina</taxon>
        <taxon>Mortierellomycetes</taxon>
        <taxon>Mortierellales</taxon>
        <taxon>Mortierellaceae</taxon>
        <taxon>Linnemannia</taxon>
    </lineage>
</organism>
<keyword evidence="1" id="KW-0812">Transmembrane</keyword>
<evidence type="ECO:0000259" key="2">
    <source>
        <dbReference type="Pfam" id="PF00487"/>
    </source>
</evidence>